<dbReference type="KEGG" id="eae:EAE_08505"/>
<accession>A0A0H3FMG8</accession>
<dbReference type="eggNOG" id="ENOG5033M3X">
    <property type="taxonomic scope" value="Bacteria"/>
</dbReference>
<dbReference type="Proteomes" id="UP000008881">
    <property type="component" value="Chromosome"/>
</dbReference>
<sequence>MRVPRLIPLFIIAAALCTLSACSWVGRYSDTAYQQLLTLKQLHLQFIATAATEDDQQLNKEDEQIRQQFTQAIAQGDALRQENFRILEGNYLRVYAHRQMLGAPFTPAEAQYLTRQTIYLYQQAIAGECQRTGRE</sequence>
<keyword evidence="1" id="KW-0449">Lipoprotein</keyword>
<evidence type="ECO:0000313" key="2">
    <source>
        <dbReference type="Proteomes" id="UP000008881"/>
    </source>
</evidence>
<proteinExistence type="predicted"/>
<dbReference type="AlphaFoldDB" id="A0A0H3FMG8"/>
<dbReference type="HOGENOM" id="CLU_1872700_0_0_6"/>
<gene>
    <name evidence="1" type="ordered locus">EAE_08505</name>
</gene>
<organism evidence="1 2">
    <name type="scientific">Klebsiella aerogenes (strain ATCC 13048 / DSM 30053 / CCUG 1429 / JCM 1235 / KCTC 2190 / NBRC 13534 / NCIMB 10102 / NCTC 10006 / CDC 819-56)</name>
    <name type="common">Enterobacter aerogenes</name>
    <dbReference type="NCBI Taxonomy" id="1028307"/>
    <lineage>
        <taxon>Bacteria</taxon>
        <taxon>Pseudomonadati</taxon>
        <taxon>Pseudomonadota</taxon>
        <taxon>Gammaproteobacteria</taxon>
        <taxon>Enterobacterales</taxon>
        <taxon>Enterobacteriaceae</taxon>
        <taxon>Klebsiella/Raoultella group</taxon>
        <taxon>Klebsiella</taxon>
    </lineage>
</organism>
<name>A0A0H3FMG8_KLEAK</name>
<dbReference type="PROSITE" id="PS51257">
    <property type="entry name" value="PROKAR_LIPOPROTEIN"/>
    <property type="match status" value="1"/>
</dbReference>
<dbReference type="GeneID" id="93309885"/>
<dbReference type="EMBL" id="CP002824">
    <property type="protein sequence ID" value="AEG96625.1"/>
    <property type="molecule type" value="Genomic_DNA"/>
</dbReference>
<dbReference type="RefSeq" id="WP_015704049.1">
    <property type="nucleotide sequence ID" value="NC_015663.1"/>
</dbReference>
<keyword evidence="2" id="KW-1185">Reference proteome</keyword>
<protein>
    <submittedName>
        <fullName evidence="1">Putative lipoprotein</fullName>
    </submittedName>
</protein>
<reference evidence="1 2" key="1">
    <citation type="journal article" date="2012" name="J. Bacteriol.">
        <title>Complete genome sequence of Enterobacter aerogenes KCTC 2190.</title>
        <authorList>
            <person name="Shin S.H."/>
            <person name="Kim S."/>
            <person name="Kim J.Y."/>
            <person name="Lee S."/>
            <person name="Um Y."/>
            <person name="Oh M.K."/>
            <person name="Kim Y.R."/>
            <person name="Lee J."/>
            <person name="Yang K.S."/>
        </authorList>
    </citation>
    <scope>NUCLEOTIDE SEQUENCE [LARGE SCALE GENOMIC DNA]</scope>
    <source>
        <strain evidence="1 2">KCTC 2190</strain>
    </source>
</reference>
<evidence type="ECO:0000313" key="1">
    <source>
        <dbReference type="EMBL" id="AEG96625.1"/>
    </source>
</evidence>
<dbReference type="PATRIC" id="fig|1028307.3.peg.1695"/>